<gene>
    <name evidence="2" type="ORF">FYC77_19770</name>
</gene>
<dbReference type="Pfam" id="PF13439">
    <property type="entry name" value="Glyco_transf_4"/>
    <property type="match status" value="1"/>
</dbReference>
<accession>A0A5D5AKK9</accession>
<keyword evidence="3" id="KW-1185">Reference proteome</keyword>
<dbReference type="GO" id="GO:0016740">
    <property type="term" value="F:transferase activity"/>
    <property type="evidence" value="ECO:0007669"/>
    <property type="project" value="UniProtKB-KW"/>
</dbReference>
<dbReference type="AlphaFoldDB" id="A0A5D5AKK9"/>
<dbReference type="InterPro" id="IPR028098">
    <property type="entry name" value="Glyco_trans_4-like_N"/>
</dbReference>
<protein>
    <submittedName>
        <fullName evidence="2">Glycosyltransferase</fullName>
    </submittedName>
</protein>
<keyword evidence="2" id="KW-0808">Transferase</keyword>
<reference evidence="2 3" key="1">
    <citation type="submission" date="2019-08" db="EMBL/GenBank/DDBJ databases">
        <title>Archaea genome.</title>
        <authorList>
            <person name="Kajale S."/>
            <person name="Shouche Y."/>
            <person name="Deshpande N."/>
            <person name="Sharma A."/>
        </authorList>
    </citation>
    <scope>NUCLEOTIDE SEQUENCE [LARGE SCALE GENOMIC DNA]</scope>
    <source>
        <strain evidence="2 3">ESP3B_9</strain>
    </source>
</reference>
<evidence type="ECO:0000313" key="2">
    <source>
        <dbReference type="EMBL" id="TYT60272.1"/>
    </source>
</evidence>
<dbReference type="RefSeq" id="WP_149083206.1">
    <property type="nucleotide sequence ID" value="NZ_VTAW01000057.1"/>
</dbReference>
<organism evidence="2 3">
    <name type="scientific">Natrialba swarupiae</name>
    <dbReference type="NCBI Taxonomy" id="2448032"/>
    <lineage>
        <taxon>Archaea</taxon>
        <taxon>Methanobacteriati</taxon>
        <taxon>Methanobacteriota</taxon>
        <taxon>Stenosarchaea group</taxon>
        <taxon>Halobacteria</taxon>
        <taxon>Halobacteriales</taxon>
        <taxon>Natrialbaceae</taxon>
        <taxon>Natrialba</taxon>
    </lineage>
</organism>
<comment type="caution">
    <text evidence="2">The sequence shown here is derived from an EMBL/GenBank/DDBJ whole genome shotgun (WGS) entry which is preliminary data.</text>
</comment>
<dbReference type="EMBL" id="VTAW01000057">
    <property type="protein sequence ID" value="TYT60272.1"/>
    <property type="molecule type" value="Genomic_DNA"/>
</dbReference>
<dbReference type="PANTHER" id="PTHR12526">
    <property type="entry name" value="GLYCOSYLTRANSFERASE"/>
    <property type="match status" value="1"/>
</dbReference>
<dbReference type="CDD" id="cd03811">
    <property type="entry name" value="GT4_GT28_WabH-like"/>
    <property type="match status" value="1"/>
</dbReference>
<dbReference type="Gene3D" id="3.40.50.2000">
    <property type="entry name" value="Glycogen Phosphorylase B"/>
    <property type="match status" value="2"/>
</dbReference>
<dbReference type="Pfam" id="PF13692">
    <property type="entry name" value="Glyco_trans_1_4"/>
    <property type="match status" value="1"/>
</dbReference>
<feature type="domain" description="Glycosyltransferase subfamily 4-like N-terminal" evidence="1">
    <location>
        <begin position="13"/>
        <end position="172"/>
    </location>
</feature>
<sequence length="371" mass="40680">MNNVAVLVGSLTIGGAERVAVNLANGLADSGRETDLVVLKTQLELEPHVSSDVTLETLNASRVRWSLPAIVRYLNKRQPSAVISVMTVENALTILAARLARCQPKVIATEHSVRDDRPWKSVAFKGDFLLGKVFYRQTDEIVAASSSVAHDVASWANVPREAISVIHNPVELASADSDDEPPHRWFGTDEPVIVAAGRYTPEKDFRTLLRAFHEVRKTVGGRLIVLGDGKLRDELEAQVRDLSLEERVSLYGFVDDPYPYMEAADLFVLSSRSEGFGNVLVEAMSCGTPVVATNCGSGPVTILEDGRYGPLVPVGDASRMADAMLETVSDPPAPELLRERAQDFSVETIVSQYLELIETERVQQRVRRESS</sequence>
<dbReference type="SUPFAM" id="SSF53756">
    <property type="entry name" value="UDP-Glycosyltransferase/glycogen phosphorylase"/>
    <property type="match status" value="1"/>
</dbReference>
<dbReference type="Proteomes" id="UP000324104">
    <property type="component" value="Unassembled WGS sequence"/>
</dbReference>
<dbReference type="PANTHER" id="PTHR12526:SF630">
    <property type="entry name" value="GLYCOSYLTRANSFERASE"/>
    <property type="match status" value="1"/>
</dbReference>
<evidence type="ECO:0000313" key="3">
    <source>
        <dbReference type="Proteomes" id="UP000324104"/>
    </source>
</evidence>
<name>A0A5D5AKK9_9EURY</name>
<proteinExistence type="predicted"/>
<evidence type="ECO:0000259" key="1">
    <source>
        <dbReference type="Pfam" id="PF13439"/>
    </source>
</evidence>